<evidence type="ECO:0000313" key="3">
    <source>
        <dbReference type="Proteomes" id="UP001179181"/>
    </source>
</evidence>
<protein>
    <recommendedName>
        <fullName evidence="1">Glycosyltransferase 2-like domain-containing protein</fullName>
    </recommendedName>
</protein>
<reference evidence="2 3" key="1">
    <citation type="submission" date="2020-03" db="EMBL/GenBank/DDBJ databases">
        <title>Genomic Encyclopedia of Type Strains, Phase IV (KMG-IV): sequencing the most valuable type-strain genomes for metagenomic binning, comparative biology and taxonomic classification.</title>
        <authorList>
            <person name="Goeker M."/>
        </authorList>
    </citation>
    <scope>NUCLEOTIDE SEQUENCE [LARGE SCALE GENOMIC DNA]</scope>
    <source>
        <strain evidence="2 3">DSM 102865</strain>
    </source>
</reference>
<evidence type="ECO:0000259" key="1">
    <source>
        <dbReference type="Pfam" id="PF00535"/>
    </source>
</evidence>
<name>A0ABX0UNJ7_9BACT</name>
<dbReference type="Proteomes" id="UP001179181">
    <property type="component" value="Unassembled WGS sequence"/>
</dbReference>
<feature type="domain" description="Glycosyltransferase 2-like" evidence="1">
    <location>
        <begin position="32"/>
        <end position="176"/>
    </location>
</feature>
<dbReference type="EMBL" id="JAASQJ010000003">
    <property type="protein sequence ID" value="NIJ54502.1"/>
    <property type="molecule type" value="Genomic_DNA"/>
</dbReference>
<dbReference type="InterPro" id="IPR050834">
    <property type="entry name" value="Glycosyltransf_2"/>
</dbReference>
<dbReference type="InterPro" id="IPR001173">
    <property type="entry name" value="Glyco_trans_2-like"/>
</dbReference>
<evidence type="ECO:0000313" key="2">
    <source>
        <dbReference type="EMBL" id="NIJ54502.1"/>
    </source>
</evidence>
<keyword evidence="3" id="KW-1185">Reference proteome</keyword>
<dbReference type="Gene3D" id="3.90.550.10">
    <property type="entry name" value="Spore Coat Polysaccharide Biosynthesis Protein SpsA, Chain A"/>
    <property type="match status" value="1"/>
</dbReference>
<sequence>MTEIFAARQSPELLINKDLFSSCPANPNLKICVILPVRNEEDNIVKALNALRLQMDCSGKPFPYKHYEVLLLANNCSDQSVVLARSYQKQHPGFNLHIEDIKLPAPVAHIGTVRRLLMDAAYERFSIINKPEGVIASTDSDSEVDHHWLYQTLTEIRKGNDVVGGRILTKPDKSISRLYYLRDITYKYLVSRVEDLLDPVVNDRWPRHFQCFGASFAVTCRMYDLSGRLPVVPFLEDMAFHKSLIRVDAKIRLSPLVQVSTSARIQGRVDFGLSIQLKQWGEMTADRHPLMVEPVGSLILKLNARKTLRDVWNAQFTNPQTLAQIGSLLGLEPYWIEEQMGTKRYFGELWESVEERIEKEGWSETWPAVDVVKAIPQLKNEIFRISSQLQLRLPERNISSRK</sequence>
<gene>
    <name evidence="2" type="ORF">FHS68_003684</name>
</gene>
<dbReference type="PANTHER" id="PTHR43685">
    <property type="entry name" value="GLYCOSYLTRANSFERASE"/>
    <property type="match status" value="1"/>
</dbReference>
<dbReference type="Pfam" id="PF00535">
    <property type="entry name" value="Glycos_transf_2"/>
    <property type="match status" value="1"/>
</dbReference>
<comment type="caution">
    <text evidence="2">The sequence shown here is derived from an EMBL/GenBank/DDBJ whole genome shotgun (WGS) entry which is preliminary data.</text>
</comment>
<accession>A0ABX0UNJ7</accession>
<dbReference type="CDD" id="cd00761">
    <property type="entry name" value="Glyco_tranf_GTA_type"/>
    <property type="match status" value="1"/>
</dbReference>
<dbReference type="PANTHER" id="PTHR43685:SF14">
    <property type="entry name" value="GLYCOSYLTRANSFERASE 2-LIKE DOMAIN-CONTAINING PROTEIN"/>
    <property type="match status" value="1"/>
</dbReference>
<dbReference type="InterPro" id="IPR029044">
    <property type="entry name" value="Nucleotide-diphossugar_trans"/>
</dbReference>
<organism evidence="2 3">
    <name type="scientific">Dyadobacter arcticus</name>
    <dbReference type="NCBI Taxonomy" id="1078754"/>
    <lineage>
        <taxon>Bacteria</taxon>
        <taxon>Pseudomonadati</taxon>
        <taxon>Bacteroidota</taxon>
        <taxon>Cytophagia</taxon>
        <taxon>Cytophagales</taxon>
        <taxon>Spirosomataceae</taxon>
        <taxon>Dyadobacter</taxon>
    </lineage>
</organism>
<proteinExistence type="predicted"/>
<dbReference type="RefSeq" id="WP_167272768.1">
    <property type="nucleotide sequence ID" value="NZ_JAASQJ010000003.1"/>
</dbReference>
<dbReference type="SUPFAM" id="SSF53448">
    <property type="entry name" value="Nucleotide-diphospho-sugar transferases"/>
    <property type="match status" value="1"/>
</dbReference>